<protein>
    <recommendedName>
        <fullName evidence="11">Protein DETOXIFICATION</fullName>
    </recommendedName>
</protein>
<feature type="transmembrane region" description="Helical" evidence="7">
    <location>
        <begin position="160"/>
        <end position="177"/>
    </location>
</feature>
<comment type="similarity">
    <text evidence="2">Belongs to the multi antimicrobial extrusion (MATE) (TC 2.A.66.1) family.</text>
</comment>
<dbReference type="InterPro" id="IPR002528">
    <property type="entry name" value="MATE_fam"/>
</dbReference>
<evidence type="ECO:0000256" key="2">
    <source>
        <dbReference type="ARBA" id="ARBA00010199"/>
    </source>
</evidence>
<evidence type="ECO:0000313" key="10">
    <source>
        <dbReference type="Proteomes" id="UP001295423"/>
    </source>
</evidence>
<evidence type="ECO:0000256" key="4">
    <source>
        <dbReference type="ARBA" id="ARBA00022989"/>
    </source>
</evidence>
<evidence type="ECO:0000256" key="5">
    <source>
        <dbReference type="ARBA" id="ARBA00023136"/>
    </source>
</evidence>
<sequence length="561" mass="60756">MVSINGVSALLLVLLHVFNVASGFSSWSSSPQVVGMKRSNPIPRLPCLQTTGSTFSPLRQQMSTRNVGELESEGENPSSKTPMTPKDGSVNMTTENDSTLPSYRKLAAFIGTTVIIWLSEPLLSLVDTTVVSMTSQPASAILQIAALGPATILYDSEIYTTYFLAMSTTNLLAPILANKDWRQLRKATSNLLGLSALLGSLITVINFTMGKSILAGMVGTVAEPAMLPLATNYVLIRSLVAPCVILQHVSQAFCLTTMNTKTPAIAVLVASIVNVVGDLLLSPKLGIQGAAIATAFASLSSCLILLDRVRKVTNEWKQNQGAEEQETSPLVTSSNTESSSDDIPFWSLPDKKSLKDLLLLAGPIFFVMMGKVGCYSALTLRATGLSVINLATHNIMMRIFFFFSCFGDSLGQAAQSFFPQVAKTDRKKLIQRLLGAATIVGLANCLSSSLILTRFNGFLTKEVAMSQLMKQFASYVCVTELMHPFVMLMEGLVLAKRDLKFLVALYFSTSVAHLGFVFSKWGSSFGGLWQALLCFQSLRFGQFAIRAIQQSRKEKVAMEVV</sequence>
<organism evidence="9 10">
    <name type="scientific">Cylindrotheca closterium</name>
    <dbReference type="NCBI Taxonomy" id="2856"/>
    <lineage>
        <taxon>Eukaryota</taxon>
        <taxon>Sar</taxon>
        <taxon>Stramenopiles</taxon>
        <taxon>Ochrophyta</taxon>
        <taxon>Bacillariophyta</taxon>
        <taxon>Bacillariophyceae</taxon>
        <taxon>Bacillariophycidae</taxon>
        <taxon>Bacillariales</taxon>
        <taxon>Bacillariaceae</taxon>
        <taxon>Cylindrotheca</taxon>
    </lineage>
</organism>
<keyword evidence="10" id="KW-1185">Reference proteome</keyword>
<keyword evidence="3 7" id="KW-0812">Transmembrane</keyword>
<keyword evidence="8" id="KW-0732">Signal</keyword>
<evidence type="ECO:0000256" key="6">
    <source>
        <dbReference type="SAM" id="MobiDB-lite"/>
    </source>
</evidence>
<dbReference type="AlphaFoldDB" id="A0AAD2PWQ7"/>
<dbReference type="InterPro" id="IPR044644">
    <property type="entry name" value="DinF-like"/>
</dbReference>
<keyword evidence="4 7" id="KW-1133">Transmembrane helix</keyword>
<comment type="subcellular location">
    <subcellularLocation>
        <location evidence="1">Membrane</location>
        <topology evidence="1">Multi-pass membrane protein</topology>
    </subcellularLocation>
</comment>
<gene>
    <name evidence="9" type="ORF">CYCCA115_LOCUS19446</name>
</gene>
<accession>A0AAD2PWQ7</accession>
<feature type="chain" id="PRO_5042074228" description="Protein DETOXIFICATION" evidence="8">
    <location>
        <begin position="24"/>
        <end position="561"/>
    </location>
</feature>
<feature type="transmembrane region" description="Helical" evidence="7">
    <location>
        <begin position="390"/>
        <end position="411"/>
    </location>
</feature>
<feature type="signal peptide" evidence="8">
    <location>
        <begin position="1"/>
        <end position="23"/>
    </location>
</feature>
<dbReference type="PANTHER" id="PTHR42893:SF9">
    <property type="entry name" value="PROTEIN DETOXIFICATION 46, CHLOROPLASTIC"/>
    <property type="match status" value="1"/>
</dbReference>
<evidence type="ECO:0000256" key="3">
    <source>
        <dbReference type="ARBA" id="ARBA00022692"/>
    </source>
</evidence>
<evidence type="ECO:0000256" key="8">
    <source>
        <dbReference type="SAM" id="SignalP"/>
    </source>
</evidence>
<reference evidence="9" key="1">
    <citation type="submission" date="2023-08" db="EMBL/GenBank/DDBJ databases">
        <authorList>
            <person name="Audoor S."/>
            <person name="Bilcke G."/>
        </authorList>
    </citation>
    <scope>NUCLEOTIDE SEQUENCE</scope>
</reference>
<evidence type="ECO:0000256" key="1">
    <source>
        <dbReference type="ARBA" id="ARBA00004141"/>
    </source>
</evidence>
<feature type="region of interest" description="Disordered" evidence="6">
    <location>
        <begin position="65"/>
        <end position="96"/>
    </location>
</feature>
<dbReference type="PANTHER" id="PTHR42893">
    <property type="entry name" value="PROTEIN DETOXIFICATION 44, CHLOROPLASTIC-RELATED"/>
    <property type="match status" value="1"/>
</dbReference>
<dbReference type="EMBL" id="CAKOGP040002091">
    <property type="protein sequence ID" value="CAJ1961933.1"/>
    <property type="molecule type" value="Genomic_DNA"/>
</dbReference>
<dbReference type="Proteomes" id="UP001295423">
    <property type="component" value="Unassembled WGS sequence"/>
</dbReference>
<feature type="transmembrane region" description="Helical" evidence="7">
    <location>
        <begin position="432"/>
        <end position="452"/>
    </location>
</feature>
<comment type="caution">
    <text evidence="9">The sequence shown here is derived from an EMBL/GenBank/DDBJ whole genome shotgun (WGS) entry which is preliminary data.</text>
</comment>
<feature type="transmembrane region" description="Helical" evidence="7">
    <location>
        <begin position="472"/>
        <end position="494"/>
    </location>
</feature>
<proteinExistence type="inferred from homology"/>
<name>A0AAD2PWQ7_9STRA</name>
<evidence type="ECO:0008006" key="11">
    <source>
        <dbReference type="Google" id="ProtNLM"/>
    </source>
</evidence>
<feature type="region of interest" description="Disordered" evidence="6">
    <location>
        <begin position="317"/>
        <end position="341"/>
    </location>
</feature>
<feature type="transmembrane region" description="Helical" evidence="7">
    <location>
        <begin position="287"/>
        <end position="306"/>
    </location>
</feature>
<dbReference type="GO" id="GO:0016020">
    <property type="term" value="C:membrane"/>
    <property type="evidence" value="ECO:0007669"/>
    <property type="project" value="UniProtKB-SubCell"/>
</dbReference>
<keyword evidence="5 7" id="KW-0472">Membrane</keyword>
<evidence type="ECO:0000313" key="9">
    <source>
        <dbReference type="EMBL" id="CAJ1961933.1"/>
    </source>
</evidence>
<feature type="transmembrane region" description="Helical" evidence="7">
    <location>
        <begin position="189"/>
        <end position="209"/>
    </location>
</feature>
<feature type="transmembrane region" description="Helical" evidence="7">
    <location>
        <begin position="229"/>
        <end position="250"/>
    </location>
</feature>
<dbReference type="GO" id="GO:0042910">
    <property type="term" value="F:xenobiotic transmembrane transporter activity"/>
    <property type="evidence" value="ECO:0007669"/>
    <property type="project" value="InterPro"/>
</dbReference>
<dbReference type="GO" id="GO:0015297">
    <property type="term" value="F:antiporter activity"/>
    <property type="evidence" value="ECO:0007669"/>
    <property type="project" value="InterPro"/>
</dbReference>
<feature type="transmembrane region" description="Helical" evidence="7">
    <location>
        <begin position="262"/>
        <end position="281"/>
    </location>
</feature>
<feature type="compositionally biased region" description="Polar residues" evidence="6">
    <location>
        <begin position="317"/>
        <end position="338"/>
    </location>
</feature>
<feature type="transmembrane region" description="Helical" evidence="7">
    <location>
        <begin position="501"/>
        <end position="521"/>
    </location>
</feature>
<dbReference type="Pfam" id="PF01554">
    <property type="entry name" value="MatE"/>
    <property type="match status" value="1"/>
</dbReference>
<feature type="transmembrane region" description="Helical" evidence="7">
    <location>
        <begin position="357"/>
        <end position="378"/>
    </location>
</feature>
<evidence type="ECO:0000256" key="7">
    <source>
        <dbReference type="SAM" id="Phobius"/>
    </source>
</evidence>